<proteinExistence type="predicted"/>
<dbReference type="Proteomes" id="UP000615446">
    <property type="component" value="Unassembled WGS sequence"/>
</dbReference>
<reference evidence="2" key="2">
    <citation type="submission" date="2019-10" db="EMBL/GenBank/DDBJ databases">
        <title>Conservation and host-specific expression of non-tandemly repeated heterogenous ribosome RNA gene in arbuscular mycorrhizal fungi.</title>
        <authorList>
            <person name="Maeda T."/>
            <person name="Kobayashi Y."/>
            <person name="Nakagawa T."/>
            <person name="Ezawa T."/>
            <person name="Yamaguchi K."/>
            <person name="Bino T."/>
            <person name="Nishimoto Y."/>
            <person name="Shigenobu S."/>
            <person name="Kawaguchi M."/>
        </authorList>
    </citation>
    <scope>NUCLEOTIDE SEQUENCE</scope>
    <source>
        <strain evidence="2">HR1</strain>
    </source>
</reference>
<dbReference type="AlphaFoldDB" id="A0A2Z6SMT7"/>
<name>A0A2Z6SMT7_9GLOM</name>
<dbReference type="EMBL" id="BEXD01004235">
    <property type="protein sequence ID" value="GBC08637.1"/>
    <property type="molecule type" value="Genomic_DNA"/>
</dbReference>
<reference evidence="1 3" key="1">
    <citation type="submission" date="2017-11" db="EMBL/GenBank/DDBJ databases">
        <title>The genome of Rhizophagus clarus HR1 reveals common genetic basis of auxotrophy among arbuscular mycorrhizal fungi.</title>
        <authorList>
            <person name="Kobayashi Y."/>
        </authorList>
    </citation>
    <scope>NUCLEOTIDE SEQUENCE [LARGE SCALE GENOMIC DNA]</scope>
    <source>
        <strain evidence="1 3">HR1</strain>
    </source>
</reference>
<evidence type="ECO:0000313" key="2">
    <source>
        <dbReference type="EMBL" id="GES79989.1"/>
    </source>
</evidence>
<organism evidence="1 3">
    <name type="scientific">Rhizophagus clarus</name>
    <dbReference type="NCBI Taxonomy" id="94130"/>
    <lineage>
        <taxon>Eukaryota</taxon>
        <taxon>Fungi</taxon>
        <taxon>Fungi incertae sedis</taxon>
        <taxon>Mucoromycota</taxon>
        <taxon>Glomeromycotina</taxon>
        <taxon>Glomeromycetes</taxon>
        <taxon>Glomerales</taxon>
        <taxon>Glomeraceae</taxon>
        <taxon>Rhizophagus</taxon>
    </lineage>
</organism>
<gene>
    <name evidence="2" type="ORF">RCL2_000729000</name>
    <name evidence="1" type="ORF">RclHR1_08280005</name>
</gene>
<dbReference type="Proteomes" id="UP000247702">
    <property type="component" value="Unassembled WGS sequence"/>
</dbReference>
<evidence type="ECO:0000313" key="1">
    <source>
        <dbReference type="EMBL" id="GBC08637.1"/>
    </source>
</evidence>
<sequence length="199" mass="23378">MPRADKKKSWSNPELIKVLGHINNNFNKWHDNHQKVCNEAAKAAKTNRNAKSVYNKVYKLIKDMENSHQISGSDKVRKLVREIYRKTEEKTNEGKQEITKDLQSDDDIINILNTDQVTIETIEALNSQMDMLFSIEMANKFCDEKIQNINHTAEKTKEMVKDRCNRQIERFHQRRSELLKSIEDQNKLFEELGRFTIGP</sequence>
<comment type="caution">
    <text evidence="1">The sequence shown here is derived from an EMBL/GenBank/DDBJ whole genome shotgun (WGS) entry which is preliminary data.</text>
</comment>
<evidence type="ECO:0000313" key="3">
    <source>
        <dbReference type="Proteomes" id="UP000247702"/>
    </source>
</evidence>
<dbReference type="EMBL" id="BLAL01000047">
    <property type="protein sequence ID" value="GES79989.1"/>
    <property type="molecule type" value="Genomic_DNA"/>
</dbReference>
<dbReference type="OrthoDB" id="2362433at2759"/>
<keyword evidence="3" id="KW-1185">Reference proteome</keyword>
<protein>
    <submittedName>
        <fullName evidence="1">Uncharacterized protein</fullName>
    </submittedName>
</protein>
<accession>A0A2Z6SMT7</accession>